<name>A0A5Q2F3G5_9CAUD</name>
<proteinExistence type="predicted"/>
<organism evidence="1 2">
    <name type="scientific">Serratia phage JS26</name>
    <dbReference type="NCBI Taxonomy" id="2315217"/>
    <lineage>
        <taxon>Viruses</taxon>
        <taxon>Duplodnaviria</taxon>
        <taxon>Heunggongvirae</taxon>
        <taxon>Uroviricota</taxon>
        <taxon>Caudoviricetes</taxon>
        <taxon>Casjensviridae</taxon>
        <taxon>Dunedinvirus</taxon>
        <taxon>Dunedinvirus JS26</taxon>
    </lineage>
</organism>
<dbReference type="KEGG" id="vg:62682692"/>
<dbReference type="GeneID" id="62682692"/>
<keyword evidence="2" id="KW-1185">Reference proteome</keyword>
<evidence type="ECO:0000313" key="1">
    <source>
        <dbReference type="EMBL" id="QGF20925.1"/>
    </source>
</evidence>
<dbReference type="RefSeq" id="YP_010000052.1">
    <property type="nucleotide sequence ID" value="NC_053012.1"/>
</dbReference>
<sequence>MILVITMFETDRFGKRKEVVSHGVDEITGLNVCLPCEHPTDLGAWYCEDRHEWVLPSPKRPLQAPAPRPLETSMEILGVAVDQLIETLQSLK</sequence>
<dbReference type="Proteomes" id="UP000345177">
    <property type="component" value="Segment"/>
</dbReference>
<reference evidence="1 2" key="1">
    <citation type="submission" date="2019-09" db="EMBL/GenBank/DDBJ databases">
        <title>Transcriptional response of Serratia to Siphovirus infection.</title>
        <authorList>
            <person name="Malone L.M."/>
            <person name="Fineran P.C."/>
        </authorList>
    </citation>
    <scope>NUCLEOTIDE SEQUENCE [LARGE SCALE GENOMIC DNA]</scope>
</reference>
<evidence type="ECO:0000313" key="2">
    <source>
        <dbReference type="Proteomes" id="UP000345177"/>
    </source>
</evidence>
<dbReference type="EMBL" id="MN505213">
    <property type="protein sequence ID" value="QGF20925.1"/>
    <property type="molecule type" value="Genomic_DNA"/>
</dbReference>
<protein>
    <submittedName>
        <fullName evidence="1">Uncharacterized protein</fullName>
    </submittedName>
</protein>
<accession>A0A5Q2F3G5</accession>